<evidence type="ECO:0000313" key="2">
    <source>
        <dbReference type="EMBL" id="MBX66315.1"/>
    </source>
</evidence>
<protein>
    <submittedName>
        <fullName evidence="2">Uncharacterized protein</fullName>
    </submittedName>
</protein>
<keyword evidence="1" id="KW-0472">Membrane</keyword>
<feature type="transmembrane region" description="Helical" evidence="1">
    <location>
        <begin position="27"/>
        <end position="48"/>
    </location>
</feature>
<reference evidence="2" key="1">
    <citation type="submission" date="2018-02" db="EMBL/GenBank/DDBJ databases">
        <title>Rhizophora mucronata_Transcriptome.</title>
        <authorList>
            <person name="Meera S.P."/>
            <person name="Sreeshan A."/>
            <person name="Augustine A."/>
        </authorList>
    </citation>
    <scope>NUCLEOTIDE SEQUENCE</scope>
    <source>
        <tissue evidence="2">Leaf</tissue>
    </source>
</reference>
<keyword evidence="1" id="KW-0812">Transmembrane</keyword>
<evidence type="ECO:0000256" key="1">
    <source>
        <dbReference type="SAM" id="Phobius"/>
    </source>
</evidence>
<accession>A0A2P2QHD4</accession>
<organism evidence="2">
    <name type="scientific">Rhizophora mucronata</name>
    <name type="common">Asiatic mangrove</name>
    <dbReference type="NCBI Taxonomy" id="61149"/>
    <lineage>
        <taxon>Eukaryota</taxon>
        <taxon>Viridiplantae</taxon>
        <taxon>Streptophyta</taxon>
        <taxon>Embryophyta</taxon>
        <taxon>Tracheophyta</taxon>
        <taxon>Spermatophyta</taxon>
        <taxon>Magnoliopsida</taxon>
        <taxon>eudicotyledons</taxon>
        <taxon>Gunneridae</taxon>
        <taxon>Pentapetalae</taxon>
        <taxon>rosids</taxon>
        <taxon>fabids</taxon>
        <taxon>Malpighiales</taxon>
        <taxon>Rhizophoraceae</taxon>
        <taxon>Rhizophora</taxon>
    </lineage>
</organism>
<name>A0A2P2QHD4_RHIMU</name>
<dbReference type="EMBL" id="GGEC01085831">
    <property type="protein sequence ID" value="MBX66315.1"/>
    <property type="molecule type" value="Transcribed_RNA"/>
</dbReference>
<proteinExistence type="predicted"/>
<sequence>MNYLYHGATNLAANWCMHVNSLSLVRLAIMSKILICISFVEFLPYQLFHEDSL</sequence>
<dbReference type="AlphaFoldDB" id="A0A2P2QHD4"/>
<keyword evidence="1" id="KW-1133">Transmembrane helix</keyword>